<feature type="compositionally biased region" description="Basic and acidic residues" evidence="3">
    <location>
        <begin position="128"/>
        <end position="139"/>
    </location>
</feature>
<sequence>MIRPLQASDFDAVLDIWLRASIQAHHFVPEQSWHDALPAMRDIYLPQAETRVWEHEGEVKGFCSLVDEGRVVAALFVDPRWQDEGIGTRLLAEAQSRHDGLELAVFTQNTAALGFYRKCGFEPAGESVEAHTRQPETRMRWTKPQP</sequence>
<dbReference type="PROSITE" id="PS51186">
    <property type="entry name" value="GNAT"/>
    <property type="match status" value="1"/>
</dbReference>
<name>A0A261SEW0_9BORD</name>
<feature type="domain" description="N-acetyltransferase" evidence="4">
    <location>
        <begin position="1"/>
        <end position="144"/>
    </location>
</feature>
<dbReference type="CDD" id="cd04301">
    <property type="entry name" value="NAT_SF"/>
    <property type="match status" value="1"/>
</dbReference>
<dbReference type="Proteomes" id="UP000217005">
    <property type="component" value="Unassembled WGS sequence"/>
</dbReference>
<dbReference type="EMBL" id="NEVL01000003">
    <property type="protein sequence ID" value="OZI35502.1"/>
    <property type="molecule type" value="Genomic_DNA"/>
</dbReference>
<dbReference type="OrthoDB" id="9789605at2"/>
<proteinExistence type="predicted"/>
<reference evidence="5 6" key="1">
    <citation type="submission" date="2017-05" db="EMBL/GenBank/DDBJ databases">
        <title>Complete and WGS of Bordetella genogroups.</title>
        <authorList>
            <person name="Spilker T."/>
            <person name="LiPuma J."/>
        </authorList>
    </citation>
    <scope>NUCLEOTIDE SEQUENCE [LARGE SCALE GENOMIC DNA]</scope>
    <source>
        <strain evidence="5 6">AU17610</strain>
    </source>
</reference>
<organism evidence="5 6">
    <name type="scientific">Bordetella genomosp. 1</name>
    <dbReference type="NCBI Taxonomy" id="1395607"/>
    <lineage>
        <taxon>Bacteria</taxon>
        <taxon>Pseudomonadati</taxon>
        <taxon>Pseudomonadota</taxon>
        <taxon>Betaproteobacteria</taxon>
        <taxon>Burkholderiales</taxon>
        <taxon>Alcaligenaceae</taxon>
        <taxon>Bordetella</taxon>
    </lineage>
</organism>
<dbReference type="PANTHER" id="PTHR43800">
    <property type="entry name" value="PEPTIDYL-LYSINE N-ACETYLTRANSFERASE YJAB"/>
    <property type="match status" value="1"/>
</dbReference>
<dbReference type="SUPFAM" id="SSF55729">
    <property type="entry name" value="Acyl-CoA N-acyltransferases (Nat)"/>
    <property type="match status" value="1"/>
</dbReference>
<dbReference type="AlphaFoldDB" id="A0A261SEW0"/>
<gene>
    <name evidence="5" type="ORF">CEG14_10490</name>
</gene>
<evidence type="ECO:0000256" key="2">
    <source>
        <dbReference type="ARBA" id="ARBA00023315"/>
    </source>
</evidence>
<dbReference type="RefSeq" id="WP_094826311.1">
    <property type="nucleotide sequence ID" value="NZ_NEVL01000003.1"/>
</dbReference>
<keyword evidence="1 5" id="KW-0808">Transferase</keyword>
<evidence type="ECO:0000256" key="1">
    <source>
        <dbReference type="ARBA" id="ARBA00022679"/>
    </source>
</evidence>
<dbReference type="PANTHER" id="PTHR43800:SF1">
    <property type="entry name" value="PEPTIDYL-LYSINE N-ACETYLTRANSFERASE YJAB"/>
    <property type="match status" value="1"/>
</dbReference>
<dbReference type="NCBIfam" id="NF007853">
    <property type="entry name" value="PRK10562.1"/>
    <property type="match status" value="1"/>
</dbReference>
<dbReference type="Pfam" id="PF13508">
    <property type="entry name" value="Acetyltransf_7"/>
    <property type="match status" value="1"/>
</dbReference>
<protein>
    <submittedName>
        <fullName evidence="5">N-acetyltransferase</fullName>
    </submittedName>
</protein>
<evidence type="ECO:0000313" key="6">
    <source>
        <dbReference type="Proteomes" id="UP000217005"/>
    </source>
</evidence>
<evidence type="ECO:0000259" key="4">
    <source>
        <dbReference type="PROSITE" id="PS51186"/>
    </source>
</evidence>
<keyword evidence="2" id="KW-0012">Acyltransferase</keyword>
<dbReference type="InterPro" id="IPR016181">
    <property type="entry name" value="Acyl_CoA_acyltransferase"/>
</dbReference>
<feature type="region of interest" description="Disordered" evidence="3">
    <location>
        <begin position="126"/>
        <end position="146"/>
    </location>
</feature>
<accession>A0A261SEW0</accession>
<evidence type="ECO:0000313" key="5">
    <source>
        <dbReference type="EMBL" id="OZI35502.1"/>
    </source>
</evidence>
<evidence type="ECO:0000256" key="3">
    <source>
        <dbReference type="SAM" id="MobiDB-lite"/>
    </source>
</evidence>
<comment type="caution">
    <text evidence="5">The sequence shown here is derived from an EMBL/GenBank/DDBJ whole genome shotgun (WGS) entry which is preliminary data.</text>
</comment>
<dbReference type="InterPro" id="IPR000182">
    <property type="entry name" value="GNAT_dom"/>
</dbReference>
<dbReference type="GO" id="GO:0016747">
    <property type="term" value="F:acyltransferase activity, transferring groups other than amino-acyl groups"/>
    <property type="evidence" value="ECO:0007669"/>
    <property type="project" value="InterPro"/>
</dbReference>
<dbReference type="Gene3D" id="3.40.630.30">
    <property type="match status" value="1"/>
</dbReference>